<sequence length="311" mass="33938">MTYEGPKALLTAWVSLVSNLLLTLLKLIFGLVFHSTALVADGVHNGGDVIASIATIGSMKLSNHPADREHPYGHGKAEDLSTAFISIILIAAALFLTFEAIKALFAPASPISVWAFGAALVSALWKWLLYRYTNKAAVRYHSKSLRATASDHLADIYASIAAAIGLGISWIGSILHIPYTHYGDPLAGIVVSLLIFRIAVIMIVKASNVLMESSVDATTQEKYSAVILSFPEVKKIDILRAREHGNAVLIDAQIRIPGSYTIQEGDDLTEAIRSKMLQAYPDVEEVLIHINPWYEDQELVEPDSVPHLDQK</sequence>
<evidence type="ECO:0000256" key="5">
    <source>
        <dbReference type="ARBA" id="ARBA00022989"/>
    </source>
</evidence>
<comment type="caution">
    <text evidence="10">The sequence shown here is derived from an EMBL/GenBank/DDBJ whole genome shotgun (WGS) entry which is preliminary data.</text>
</comment>
<feature type="transmembrane region" description="Helical" evidence="7">
    <location>
        <begin position="111"/>
        <end position="132"/>
    </location>
</feature>
<feature type="transmembrane region" description="Helical" evidence="7">
    <location>
        <begin position="185"/>
        <end position="204"/>
    </location>
</feature>
<dbReference type="AlphaFoldDB" id="A0A0U1QMS1"/>
<dbReference type="NCBIfam" id="TIGR01297">
    <property type="entry name" value="CDF"/>
    <property type="match status" value="1"/>
</dbReference>
<dbReference type="InterPro" id="IPR027470">
    <property type="entry name" value="Cation_efflux_CTD"/>
</dbReference>
<evidence type="ECO:0000313" key="10">
    <source>
        <dbReference type="EMBL" id="KLI02109.1"/>
    </source>
</evidence>
<keyword evidence="3" id="KW-0813">Transport</keyword>
<evidence type="ECO:0000256" key="3">
    <source>
        <dbReference type="ARBA" id="ARBA00022448"/>
    </source>
</evidence>
<dbReference type="FunFam" id="1.20.1510.10:FF:000006">
    <property type="entry name" value="Divalent cation efflux transporter"/>
    <property type="match status" value="1"/>
</dbReference>
<dbReference type="Gene3D" id="1.20.1510.10">
    <property type="entry name" value="Cation efflux protein transmembrane domain"/>
    <property type="match status" value="1"/>
</dbReference>
<accession>A0A0U1QMS1</accession>
<dbReference type="GO" id="GO:0016020">
    <property type="term" value="C:membrane"/>
    <property type="evidence" value="ECO:0007669"/>
    <property type="project" value="UniProtKB-SubCell"/>
</dbReference>
<reference evidence="10 11" key="1">
    <citation type="journal article" date="2011" name="J. Bacteriol.">
        <title>Draft genome sequence of Sporolactobacillus inulinus strain CASD, an efficient D-lactic acid-producing bacterium with high-concentration lactate tolerance capability.</title>
        <authorList>
            <person name="Yu B."/>
            <person name="Su F."/>
            <person name="Wang L."/>
            <person name="Xu K."/>
            <person name="Zhao B."/>
            <person name="Xu P."/>
        </authorList>
    </citation>
    <scope>NUCLEOTIDE SEQUENCE [LARGE SCALE GENOMIC DNA]</scope>
    <source>
        <strain evidence="10 11">CASD</strain>
    </source>
</reference>
<dbReference type="Proteomes" id="UP000035553">
    <property type="component" value="Unassembled WGS sequence"/>
</dbReference>
<feature type="transmembrane region" description="Helical" evidence="7">
    <location>
        <begin position="83"/>
        <end position="105"/>
    </location>
</feature>
<dbReference type="Pfam" id="PF01545">
    <property type="entry name" value="Cation_efflux"/>
    <property type="match status" value="1"/>
</dbReference>
<dbReference type="RefSeq" id="WP_010024649.1">
    <property type="nucleotide sequence ID" value="NZ_AFVQ02000126.1"/>
</dbReference>
<feature type="transmembrane region" description="Helical" evidence="7">
    <location>
        <begin position="12"/>
        <end position="33"/>
    </location>
</feature>
<keyword evidence="4 7" id="KW-0812">Transmembrane</keyword>
<feature type="domain" description="Cation efflux protein cytoplasmic" evidence="9">
    <location>
        <begin position="218"/>
        <end position="292"/>
    </location>
</feature>
<evidence type="ECO:0000256" key="6">
    <source>
        <dbReference type="ARBA" id="ARBA00023136"/>
    </source>
</evidence>
<feature type="transmembrane region" description="Helical" evidence="7">
    <location>
        <begin position="153"/>
        <end position="179"/>
    </location>
</feature>
<evidence type="ECO:0000256" key="2">
    <source>
        <dbReference type="ARBA" id="ARBA00008114"/>
    </source>
</evidence>
<dbReference type="PANTHER" id="PTHR43840:SF15">
    <property type="entry name" value="MITOCHONDRIAL METAL TRANSPORTER 1-RELATED"/>
    <property type="match status" value="1"/>
</dbReference>
<dbReference type="PANTHER" id="PTHR43840">
    <property type="entry name" value="MITOCHONDRIAL METAL TRANSPORTER 1-RELATED"/>
    <property type="match status" value="1"/>
</dbReference>
<evidence type="ECO:0000313" key="11">
    <source>
        <dbReference type="Proteomes" id="UP000035553"/>
    </source>
</evidence>
<evidence type="ECO:0000256" key="1">
    <source>
        <dbReference type="ARBA" id="ARBA00004141"/>
    </source>
</evidence>
<dbReference type="GO" id="GO:0008324">
    <property type="term" value="F:monoatomic cation transmembrane transporter activity"/>
    <property type="evidence" value="ECO:0007669"/>
    <property type="project" value="InterPro"/>
</dbReference>
<keyword evidence="6 7" id="KW-0472">Membrane</keyword>
<evidence type="ECO:0000259" key="9">
    <source>
        <dbReference type="Pfam" id="PF16916"/>
    </source>
</evidence>
<protein>
    <submittedName>
        <fullName evidence="10">Cation diffusion facilitator family transporter</fullName>
    </submittedName>
</protein>
<name>A0A0U1QMS1_9BACL</name>
<dbReference type="SUPFAM" id="SSF160240">
    <property type="entry name" value="Cation efflux protein cytoplasmic domain-like"/>
    <property type="match status" value="1"/>
</dbReference>
<dbReference type="InterPro" id="IPR058533">
    <property type="entry name" value="Cation_efflux_TM"/>
</dbReference>
<evidence type="ECO:0000259" key="8">
    <source>
        <dbReference type="Pfam" id="PF01545"/>
    </source>
</evidence>
<dbReference type="STRING" id="1069536.SINU_09830"/>
<keyword evidence="11" id="KW-1185">Reference proteome</keyword>
<evidence type="ECO:0000256" key="7">
    <source>
        <dbReference type="SAM" id="Phobius"/>
    </source>
</evidence>
<comment type="subcellular location">
    <subcellularLocation>
        <location evidence="1">Membrane</location>
        <topology evidence="1">Multi-pass membrane protein</topology>
    </subcellularLocation>
</comment>
<dbReference type="InterPro" id="IPR036837">
    <property type="entry name" value="Cation_efflux_CTD_sf"/>
</dbReference>
<dbReference type="EMBL" id="AFVQ02000126">
    <property type="protein sequence ID" value="KLI02109.1"/>
    <property type="molecule type" value="Genomic_DNA"/>
</dbReference>
<feature type="domain" description="Cation efflux protein transmembrane" evidence="8">
    <location>
        <begin position="13"/>
        <end position="211"/>
    </location>
</feature>
<dbReference type="SUPFAM" id="SSF161111">
    <property type="entry name" value="Cation efflux protein transmembrane domain-like"/>
    <property type="match status" value="1"/>
</dbReference>
<gene>
    <name evidence="10" type="ORF">SINU_09830</name>
</gene>
<dbReference type="InterPro" id="IPR002524">
    <property type="entry name" value="Cation_efflux"/>
</dbReference>
<comment type="similarity">
    <text evidence="2">Belongs to the cation diffusion facilitator (CDF) transporter (TC 2.A.4) family.</text>
</comment>
<keyword evidence="5 7" id="KW-1133">Transmembrane helix</keyword>
<dbReference type="Gene3D" id="3.30.70.1350">
    <property type="entry name" value="Cation efflux protein, cytoplasmic domain"/>
    <property type="match status" value="1"/>
</dbReference>
<dbReference type="InterPro" id="IPR027469">
    <property type="entry name" value="Cation_efflux_TMD_sf"/>
</dbReference>
<dbReference type="InterPro" id="IPR050291">
    <property type="entry name" value="CDF_Transporter"/>
</dbReference>
<dbReference type="OrthoDB" id="9806522at2"/>
<dbReference type="Pfam" id="PF16916">
    <property type="entry name" value="ZT_dimer"/>
    <property type="match status" value="1"/>
</dbReference>
<evidence type="ECO:0000256" key="4">
    <source>
        <dbReference type="ARBA" id="ARBA00022692"/>
    </source>
</evidence>
<organism evidence="10 11">
    <name type="scientific">Sporolactobacillus inulinus CASD</name>
    <dbReference type="NCBI Taxonomy" id="1069536"/>
    <lineage>
        <taxon>Bacteria</taxon>
        <taxon>Bacillati</taxon>
        <taxon>Bacillota</taxon>
        <taxon>Bacilli</taxon>
        <taxon>Bacillales</taxon>
        <taxon>Sporolactobacillaceae</taxon>
        <taxon>Sporolactobacillus</taxon>
    </lineage>
</organism>
<proteinExistence type="inferred from homology"/>